<evidence type="ECO:0000256" key="1">
    <source>
        <dbReference type="SAM" id="MobiDB-lite"/>
    </source>
</evidence>
<evidence type="ECO:0000313" key="3">
    <source>
        <dbReference type="Proteomes" id="UP000078561"/>
    </source>
</evidence>
<dbReference type="AlphaFoldDB" id="A0A163J5E2"/>
<accession>A0A163J5E2</accession>
<organism evidence="2">
    <name type="scientific">Absidia glauca</name>
    <name type="common">Pin mould</name>
    <dbReference type="NCBI Taxonomy" id="4829"/>
    <lineage>
        <taxon>Eukaryota</taxon>
        <taxon>Fungi</taxon>
        <taxon>Fungi incertae sedis</taxon>
        <taxon>Mucoromycota</taxon>
        <taxon>Mucoromycotina</taxon>
        <taxon>Mucoromycetes</taxon>
        <taxon>Mucorales</taxon>
        <taxon>Cunninghamellaceae</taxon>
        <taxon>Absidia</taxon>
    </lineage>
</organism>
<protein>
    <submittedName>
        <fullName evidence="2">Uncharacterized protein</fullName>
    </submittedName>
</protein>
<sequence length="354" mass="40616">MTTISRQQALCISFLYEYTDQNVVKAEMNLENMGGNLDVCYLTDPTIPVLVLKERINGSPFTFRRYVSTKKVDANPLGDLPLLNTLNQRIETTKHVVQFLNQAYVSAEVMDQDLYSLAFVSMKEIFTVVLQHSDCLENKTLNGFASFCGKNKLGFLDKANCRKRMKTSQPLGQRYRQLYVLKPEYYKTIIKGIVEYQDQYHQYVRDQKNQGFEIIGYARKPRGSESLGDRNRLLQQMVRNLRDRSLADHVFISPSSSANDKLDNRDNNERKPLKGTDGTTQNLIDYLNTTTTQIFLVCLGYAGLTTNVDDLQQFLSNHRNVKKILVDRLPYTSEVDILDSEEIITNNSVAERSQ</sequence>
<dbReference type="OrthoDB" id="2264060at2759"/>
<keyword evidence="3" id="KW-1185">Reference proteome</keyword>
<proteinExistence type="predicted"/>
<reference evidence="2" key="1">
    <citation type="submission" date="2016-04" db="EMBL/GenBank/DDBJ databases">
        <authorList>
            <person name="Evans L.H."/>
            <person name="Alamgir A."/>
            <person name="Owens N."/>
            <person name="Weber N.D."/>
            <person name="Virtaneva K."/>
            <person name="Barbian K."/>
            <person name="Babar A."/>
            <person name="Rosenke K."/>
        </authorList>
    </citation>
    <scope>NUCLEOTIDE SEQUENCE [LARGE SCALE GENOMIC DNA]</scope>
    <source>
        <strain evidence="2">CBS 101.48</strain>
    </source>
</reference>
<dbReference type="InParanoid" id="A0A163J5E2"/>
<name>A0A163J5E2_ABSGL</name>
<feature type="compositionally biased region" description="Basic and acidic residues" evidence="1">
    <location>
        <begin position="260"/>
        <end position="274"/>
    </location>
</feature>
<dbReference type="EMBL" id="LT552921">
    <property type="protein sequence ID" value="SAL99560.1"/>
    <property type="molecule type" value="Genomic_DNA"/>
</dbReference>
<feature type="region of interest" description="Disordered" evidence="1">
    <location>
        <begin position="257"/>
        <end position="279"/>
    </location>
</feature>
<dbReference type="Proteomes" id="UP000078561">
    <property type="component" value="Unassembled WGS sequence"/>
</dbReference>
<dbReference type="OMA" id="RIETTKH"/>
<evidence type="ECO:0000313" key="2">
    <source>
        <dbReference type="EMBL" id="SAL99560.1"/>
    </source>
</evidence>
<gene>
    <name evidence="2" type="primary">ABSGL_05205.1 scaffold 6851</name>
</gene>